<proteinExistence type="predicted"/>
<dbReference type="RefSeq" id="WP_076956126.1">
    <property type="nucleotide sequence ID" value="NZ_MLCO01000026.1"/>
</dbReference>
<evidence type="ECO:0000313" key="2">
    <source>
        <dbReference type="Proteomes" id="UP000188879"/>
    </source>
</evidence>
<organism evidence="1 2">
    <name type="scientific">Teichococcus deserti</name>
    <dbReference type="NCBI Taxonomy" id="1817963"/>
    <lineage>
        <taxon>Bacteria</taxon>
        <taxon>Pseudomonadati</taxon>
        <taxon>Pseudomonadota</taxon>
        <taxon>Alphaproteobacteria</taxon>
        <taxon>Acetobacterales</taxon>
        <taxon>Roseomonadaceae</taxon>
        <taxon>Roseomonas</taxon>
    </lineage>
</organism>
<protein>
    <submittedName>
        <fullName evidence="1">Uncharacterized protein</fullName>
    </submittedName>
</protein>
<name>A0A1V2H6S9_9PROT</name>
<dbReference type="AlphaFoldDB" id="A0A1V2H6S9"/>
<reference evidence="1 2" key="1">
    <citation type="submission" date="2016-10" db="EMBL/GenBank/DDBJ databases">
        <title>Draft Genome sequence of Roseomonas sp. strain M3.</title>
        <authorList>
            <person name="Subhash Y."/>
            <person name="Lee S."/>
        </authorList>
    </citation>
    <scope>NUCLEOTIDE SEQUENCE [LARGE SCALE GENOMIC DNA]</scope>
    <source>
        <strain evidence="1 2">M3</strain>
    </source>
</reference>
<dbReference type="Proteomes" id="UP000188879">
    <property type="component" value="Unassembled WGS sequence"/>
</dbReference>
<dbReference type="EMBL" id="MLCO01000026">
    <property type="protein sequence ID" value="ONG57352.1"/>
    <property type="molecule type" value="Genomic_DNA"/>
</dbReference>
<comment type="caution">
    <text evidence="1">The sequence shown here is derived from an EMBL/GenBank/DDBJ whole genome shotgun (WGS) entry which is preliminary data.</text>
</comment>
<evidence type="ECO:0000313" key="1">
    <source>
        <dbReference type="EMBL" id="ONG57352.1"/>
    </source>
</evidence>
<accession>A0A1V2H6S9</accession>
<keyword evidence="2" id="KW-1185">Reference proteome</keyword>
<gene>
    <name evidence="1" type="ORF">BKE38_04160</name>
</gene>
<sequence length="90" mass="9810">MDLLGKVRFCRLQPAVTGARPAWPLPGRPGQPPACQYGPHCLLRGAEQKWFLWTTAHLWMAADGAEMSAEDAALEWQYLGPASLAPGLPL</sequence>